<organism evidence="1 2">
    <name type="scientific">Oryza glaberrima</name>
    <name type="common">African rice</name>
    <dbReference type="NCBI Taxonomy" id="4538"/>
    <lineage>
        <taxon>Eukaryota</taxon>
        <taxon>Viridiplantae</taxon>
        <taxon>Streptophyta</taxon>
        <taxon>Embryophyta</taxon>
        <taxon>Tracheophyta</taxon>
        <taxon>Spermatophyta</taxon>
        <taxon>Magnoliopsida</taxon>
        <taxon>Liliopsida</taxon>
        <taxon>Poales</taxon>
        <taxon>Poaceae</taxon>
        <taxon>BOP clade</taxon>
        <taxon>Oryzoideae</taxon>
        <taxon>Oryzeae</taxon>
        <taxon>Oryzinae</taxon>
        <taxon>Oryza</taxon>
    </lineage>
</organism>
<dbReference type="Gramene" id="ORGLA11G0169900.1">
    <property type="protein sequence ID" value="ORGLA11G0169900.1"/>
    <property type="gene ID" value="ORGLA11G0169900"/>
</dbReference>
<evidence type="ECO:0000313" key="2">
    <source>
        <dbReference type="Proteomes" id="UP000007306"/>
    </source>
</evidence>
<proteinExistence type="predicted"/>
<dbReference type="HOGENOM" id="CLU_2137408_0_0_1"/>
<dbReference type="EnsemblPlants" id="ORGLA11G0169900.1">
    <property type="protein sequence ID" value="ORGLA11G0169900.1"/>
    <property type="gene ID" value="ORGLA11G0169900"/>
</dbReference>
<dbReference type="Proteomes" id="UP000007306">
    <property type="component" value="Chromosome 11"/>
</dbReference>
<name>I1R1Q7_ORYGL</name>
<sequence>MISSSLRRRRKGKNSMVLLGRSALRRCLWCFYPILCMGLLFVESVFGLSAPKTCLSYLLCNNFCKNLGICTESCFVYQSVRDRNPGRSQVVSGYHTQTGYPHINLAQTFPRCS</sequence>
<reference evidence="1" key="1">
    <citation type="submission" date="2015-06" db="UniProtKB">
        <authorList>
            <consortium name="EnsemblPlants"/>
        </authorList>
    </citation>
    <scope>IDENTIFICATION</scope>
</reference>
<protein>
    <submittedName>
        <fullName evidence="1">Uncharacterized protein</fullName>
    </submittedName>
</protein>
<keyword evidence="2" id="KW-1185">Reference proteome</keyword>
<accession>I1R1Q7</accession>
<evidence type="ECO:0000313" key="1">
    <source>
        <dbReference type="EnsemblPlants" id="ORGLA11G0169900.1"/>
    </source>
</evidence>
<reference evidence="1 2" key="2">
    <citation type="submission" date="2018-04" db="EMBL/GenBank/DDBJ databases">
        <title>OglaRS2 (Oryza glaberrima Reference Sequence Version 2).</title>
        <authorList>
            <person name="Zhang J."/>
            <person name="Kudrna D."/>
            <person name="Lee S."/>
            <person name="Talag J."/>
            <person name="Rajasekar S."/>
            <person name="Wing R.A."/>
        </authorList>
    </citation>
    <scope>NUCLEOTIDE SEQUENCE [LARGE SCALE GENOMIC DNA]</scope>
    <source>
        <strain evidence="1 2">cv. IRGC 96717</strain>
    </source>
</reference>
<dbReference type="AlphaFoldDB" id="I1R1Q7"/>